<dbReference type="NCBIfam" id="TIGR03696">
    <property type="entry name" value="Rhs_assc_core"/>
    <property type="match status" value="1"/>
</dbReference>
<name>A0A972FNK0_9FLAO</name>
<proteinExistence type="predicted"/>
<dbReference type="PANTHER" id="PTHR32305">
    <property type="match status" value="1"/>
</dbReference>
<reference evidence="1" key="1">
    <citation type="submission" date="2020-02" db="EMBL/GenBank/DDBJ databases">
        <title>Flavobacterium sp. genome.</title>
        <authorList>
            <person name="Jung H.S."/>
            <person name="Baek J.H."/>
            <person name="Jeon C.O."/>
        </authorList>
    </citation>
    <scope>NUCLEOTIDE SEQUENCE</scope>
    <source>
        <strain evidence="1">SE-s28</strain>
    </source>
</reference>
<dbReference type="Gene3D" id="2.180.10.10">
    <property type="entry name" value="RHS repeat-associated core"/>
    <property type="match status" value="1"/>
</dbReference>
<organism evidence="1 2">
    <name type="scientific">Flavobacterium silvaticum</name>
    <dbReference type="NCBI Taxonomy" id="1852020"/>
    <lineage>
        <taxon>Bacteria</taxon>
        <taxon>Pseudomonadati</taxon>
        <taxon>Bacteroidota</taxon>
        <taxon>Flavobacteriia</taxon>
        <taxon>Flavobacteriales</taxon>
        <taxon>Flavobacteriaceae</taxon>
        <taxon>Flavobacterium</taxon>
    </lineage>
</organism>
<protein>
    <submittedName>
        <fullName evidence="1">RHS repeat-associated core domain-containing protein</fullName>
    </submittedName>
</protein>
<evidence type="ECO:0000313" key="1">
    <source>
        <dbReference type="EMBL" id="NMH26524.1"/>
    </source>
</evidence>
<keyword evidence="2" id="KW-1185">Reference proteome</keyword>
<dbReference type="InterPro" id="IPR050708">
    <property type="entry name" value="T6SS_VgrG/RHS"/>
</dbReference>
<feature type="non-terminal residue" evidence="1">
    <location>
        <position position="1"/>
    </location>
</feature>
<accession>A0A972FNK0</accession>
<evidence type="ECO:0000313" key="2">
    <source>
        <dbReference type="Proteomes" id="UP000712080"/>
    </source>
</evidence>
<dbReference type="Proteomes" id="UP000712080">
    <property type="component" value="Unassembled WGS sequence"/>
</dbReference>
<comment type="caution">
    <text evidence="1">The sequence shown here is derived from an EMBL/GenBank/DDBJ whole genome shotgun (WGS) entry which is preliminary data.</text>
</comment>
<dbReference type="InterPro" id="IPR022385">
    <property type="entry name" value="Rhs_assc_core"/>
</dbReference>
<dbReference type="AlphaFoldDB" id="A0A972FNK0"/>
<dbReference type="PANTHER" id="PTHR32305:SF15">
    <property type="entry name" value="PROTEIN RHSA-RELATED"/>
    <property type="match status" value="1"/>
</dbReference>
<sequence>TQVGQTERTLYLDGFQYVDDVLQFFPHPEGYVRATPKENPEEGQSEYDFSYVYQYKDHLGNIRMNYAYDFVDGETKILNEDHYYPFGLKHSNYSSGKKDFAREEEQLMIKPTPFGEENPYLYKYNGKELQDELGLNWYDFGARNYDPAIGRWMNIDPRAEKYQSVSTYNYALNNPMYYVDPNGEDIYLHYYLRNNNKDGKKDAESDKMFWQAALTRGLDFLNSGEGNSDDILIMRGIDSMDDLESTIESDIADNKDTYGKTAEFGLWSHSGLDGPFRENTNGTYDQLSVANWGKIDFNWGDNANARFYGCRSGKDPDLNADRASNGTNEFSFAQSLSSMANMRNVTVWGQTERSWPSSYTNVRSQENTGSTYMVGSKKASSGIQNFITAFNTTVLGQPTYAYPMATYQNGRFTGLAQQPGAVKK</sequence>
<dbReference type="EMBL" id="JAAMPU010000090">
    <property type="protein sequence ID" value="NMH26524.1"/>
    <property type="molecule type" value="Genomic_DNA"/>
</dbReference>
<gene>
    <name evidence="1" type="ORF">G6047_00635</name>
</gene>